<evidence type="ECO:0000313" key="2">
    <source>
        <dbReference type="EMBL" id="DAD94622.1"/>
    </source>
</evidence>
<protein>
    <recommendedName>
        <fullName evidence="1">Terminase small subunit actinomycetes phage-type domain-containing protein</fullName>
    </recommendedName>
</protein>
<proteinExistence type="predicted"/>
<evidence type="ECO:0000259" key="1">
    <source>
        <dbReference type="Pfam" id="PF23931"/>
    </source>
</evidence>
<dbReference type="Pfam" id="PF23931">
    <property type="entry name" value="Terminase_6"/>
    <property type="match status" value="1"/>
</dbReference>
<organism evidence="2">
    <name type="scientific">Siphoviridae sp. ctfdk3</name>
    <dbReference type="NCBI Taxonomy" id="2826416"/>
    <lineage>
        <taxon>Viruses</taxon>
        <taxon>Duplodnaviria</taxon>
        <taxon>Heunggongvirae</taxon>
        <taxon>Uroviricota</taxon>
        <taxon>Caudoviricetes</taxon>
    </lineage>
</organism>
<dbReference type="EMBL" id="BK015178">
    <property type="protein sequence ID" value="DAD94622.1"/>
    <property type="molecule type" value="Genomic_DNA"/>
</dbReference>
<accession>A0A8S5NIS8</accession>
<dbReference type="InterPro" id="IPR057630">
    <property type="entry name" value="Terminase_6"/>
</dbReference>
<sequence length="196" mass="21426">MAEDKDQKALRLFLGAMSLQEIRTVLNFKTVSSAEAAVRRALAANRKGKDRDTERSAELERIDALYRAAYPQAIQGDLKAIDLCNTLSERRMRILDKPDDGAVITSNYEATVAALDTTEADAAVIASGRAIARQIDYSLQHGTGQEVTKALYLVPHLMNVLRELGATPAARGNIQNAAKEVKPVADELEEYLAKIS</sequence>
<reference evidence="2" key="1">
    <citation type="journal article" date="2021" name="Proc. Natl. Acad. Sci. U.S.A.">
        <title>A Catalog of Tens of Thousands of Viruses from Human Metagenomes Reveals Hidden Associations with Chronic Diseases.</title>
        <authorList>
            <person name="Tisza M.J."/>
            <person name="Buck C.B."/>
        </authorList>
    </citation>
    <scope>NUCLEOTIDE SEQUENCE</scope>
    <source>
        <strain evidence="2">Ctfdk3</strain>
    </source>
</reference>
<feature type="domain" description="Terminase small subunit actinomycetes phage-type" evidence="1">
    <location>
        <begin position="113"/>
        <end position="190"/>
    </location>
</feature>
<name>A0A8S5NIS8_9CAUD</name>